<protein>
    <submittedName>
        <fullName evidence="2">Uncharacterized protein</fullName>
    </submittedName>
</protein>
<dbReference type="Proteomes" id="UP000307749">
    <property type="component" value="Unassembled WGS sequence"/>
</dbReference>
<evidence type="ECO:0000313" key="3">
    <source>
        <dbReference type="Proteomes" id="UP000307749"/>
    </source>
</evidence>
<keyword evidence="1" id="KW-0732">Signal</keyword>
<gene>
    <name evidence="2" type="ORF">B1806_08985</name>
</gene>
<dbReference type="Pfam" id="PF20101">
    <property type="entry name" value="DUF6491"/>
    <property type="match status" value="1"/>
</dbReference>
<keyword evidence="3" id="KW-1185">Reference proteome</keyword>
<feature type="signal peptide" evidence="1">
    <location>
        <begin position="1"/>
        <end position="27"/>
    </location>
</feature>
<evidence type="ECO:0000256" key="1">
    <source>
        <dbReference type="SAM" id="SignalP"/>
    </source>
</evidence>
<dbReference type="InterPro" id="IPR045500">
    <property type="entry name" value="DUF6491"/>
</dbReference>
<name>A0A4S3KN39_9GAMM</name>
<feature type="chain" id="PRO_5020493768" evidence="1">
    <location>
        <begin position="28"/>
        <end position="145"/>
    </location>
</feature>
<accession>A0A4S3KN39</accession>
<evidence type="ECO:0000313" key="2">
    <source>
        <dbReference type="EMBL" id="THD10352.1"/>
    </source>
</evidence>
<comment type="caution">
    <text evidence="2">The sequence shown here is derived from an EMBL/GenBank/DDBJ whole genome shotgun (WGS) entry which is preliminary data.</text>
</comment>
<sequence length="145" mass="15188">MSIMKYTRTALLGMLLALTAAAHFANAQDAPAAAASSTATLAPAIIQPQAKCLDPATIERWDKLGPHRVAVTTRGNTYFALEFAADCSAGRNKPSAWQMSTQAPARLCGYPDETAISSAGDICAIASIRPLDKTQFDAFIKASGG</sequence>
<reference evidence="2 3" key="1">
    <citation type="submission" date="2017-02" db="EMBL/GenBank/DDBJ databases">
        <title>Whole genome sequencing of Metallibacterium scheffleri DSM 24874 (T).</title>
        <authorList>
            <person name="Kumar S."/>
            <person name="Patil P."/>
            <person name="Patil P.B."/>
        </authorList>
    </citation>
    <scope>NUCLEOTIDE SEQUENCE [LARGE SCALE GENOMIC DNA]</scope>
    <source>
        <strain evidence="2 3">DSM 24874</strain>
    </source>
</reference>
<dbReference type="EMBL" id="MWQO01000029">
    <property type="protein sequence ID" value="THD10352.1"/>
    <property type="molecule type" value="Genomic_DNA"/>
</dbReference>
<dbReference type="AlphaFoldDB" id="A0A4S3KN39"/>
<proteinExistence type="predicted"/>
<organism evidence="2 3">
    <name type="scientific">Metallibacterium scheffleri</name>
    <dbReference type="NCBI Taxonomy" id="993689"/>
    <lineage>
        <taxon>Bacteria</taxon>
        <taxon>Pseudomonadati</taxon>
        <taxon>Pseudomonadota</taxon>
        <taxon>Gammaproteobacteria</taxon>
        <taxon>Lysobacterales</taxon>
        <taxon>Rhodanobacteraceae</taxon>
        <taxon>Metallibacterium</taxon>
    </lineage>
</organism>